<feature type="region of interest" description="Disordered" evidence="4">
    <location>
        <begin position="1"/>
        <end position="22"/>
    </location>
</feature>
<evidence type="ECO:0000256" key="2">
    <source>
        <dbReference type="ARBA" id="ARBA00022741"/>
    </source>
</evidence>
<dbReference type="PANTHER" id="PTHR30258">
    <property type="entry name" value="TYPE II SECRETION SYSTEM PROTEIN GSPE-RELATED"/>
    <property type="match status" value="1"/>
</dbReference>
<keyword evidence="3" id="KW-0067">ATP-binding</keyword>
<keyword evidence="7" id="KW-1185">Reference proteome</keyword>
<dbReference type="GO" id="GO:0005524">
    <property type="term" value="F:ATP binding"/>
    <property type="evidence" value="ECO:0007669"/>
    <property type="project" value="UniProtKB-KW"/>
</dbReference>
<dbReference type="GO" id="GO:0005886">
    <property type="term" value="C:plasma membrane"/>
    <property type="evidence" value="ECO:0007669"/>
    <property type="project" value="TreeGrafter"/>
</dbReference>
<name>A0A5B9PFP6_9BACT</name>
<sequence length="434" mass="48839">MEQDHQKAAPVVFTPAGDTPEDRKETVEMVKDSPGYPPATNVIAEAIHKDADLTVLDFTPQQVNLRFRIDGLWHPGQPMDRQTGDYMLAVLKQLAGLDFRDRRNRQSGKFETEYQRKKQKFKIVSQGNKTGERVGLYLSYKKPPLDNLTDLGIRKSLIPQIKELMQMDSKGMFLVSAIPGEGYTSAWRAALDSCDRLVKDFFVLEDVNSQEPEVINVFPETFDRAKGETVMTPMPQLLLREPDVLAVPDLTDGPLVDQLVNTSSLHDIPIYLRNPGKNAIDGLLRLLALNPKRHELLQLLSGVLCMRLVRKLCEDCRVAYQPHPKLIQKLGLPQGRIEQLYRPFVFQPGMVDEEQNEIEPCTTCCGIGYKGRTGIFELLKINDQIRESATKNPQFNALVAIAKANGHITLQQEAAIVIAQGITSVEELQRMLQA</sequence>
<gene>
    <name evidence="6" type="primary">xpsE_3</name>
    <name evidence="6" type="ORF">MFFC18_51920</name>
</gene>
<evidence type="ECO:0000256" key="1">
    <source>
        <dbReference type="ARBA" id="ARBA00006611"/>
    </source>
</evidence>
<dbReference type="InterPro" id="IPR001482">
    <property type="entry name" value="T2SS/T4SS_dom"/>
</dbReference>
<organism evidence="6 7">
    <name type="scientific">Mariniblastus fucicola</name>
    <dbReference type="NCBI Taxonomy" id="980251"/>
    <lineage>
        <taxon>Bacteria</taxon>
        <taxon>Pseudomonadati</taxon>
        <taxon>Planctomycetota</taxon>
        <taxon>Planctomycetia</taxon>
        <taxon>Pirellulales</taxon>
        <taxon>Pirellulaceae</taxon>
        <taxon>Mariniblastus</taxon>
    </lineage>
</organism>
<evidence type="ECO:0000259" key="5">
    <source>
        <dbReference type="Pfam" id="PF00437"/>
    </source>
</evidence>
<dbReference type="SUPFAM" id="SSF52540">
    <property type="entry name" value="P-loop containing nucleoside triphosphate hydrolases"/>
    <property type="match status" value="1"/>
</dbReference>
<dbReference type="AlphaFoldDB" id="A0A5B9PFP6"/>
<dbReference type="RefSeq" id="WP_075085776.1">
    <property type="nucleotide sequence ID" value="NZ_CP042912.1"/>
</dbReference>
<accession>A0A5B9PFP6</accession>
<feature type="domain" description="Bacterial type II secretion system protein E" evidence="5">
    <location>
        <begin position="39"/>
        <end position="430"/>
    </location>
</feature>
<dbReference type="Proteomes" id="UP000322214">
    <property type="component" value="Chromosome"/>
</dbReference>
<dbReference type="GO" id="GO:0016887">
    <property type="term" value="F:ATP hydrolysis activity"/>
    <property type="evidence" value="ECO:0007669"/>
    <property type="project" value="TreeGrafter"/>
</dbReference>
<evidence type="ECO:0000313" key="6">
    <source>
        <dbReference type="EMBL" id="QEG25268.1"/>
    </source>
</evidence>
<dbReference type="Gene3D" id="3.30.450.90">
    <property type="match status" value="1"/>
</dbReference>
<dbReference type="InterPro" id="IPR027417">
    <property type="entry name" value="P-loop_NTPase"/>
</dbReference>
<dbReference type="OrthoDB" id="244550at2"/>
<dbReference type="KEGG" id="mff:MFFC18_51920"/>
<comment type="similarity">
    <text evidence="1">Belongs to the GSP E family.</text>
</comment>
<dbReference type="Gene3D" id="3.40.50.300">
    <property type="entry name" value="P-loop containing nucleotide triphosphate hydrolases"/>
    <property type="match status" value="1"/>
</dbReference>
<dbReference type="Pfam" id="PF00437">
    <property type="entry name" value="T2SSE"/>
    <property type="match status" value="1"/>
</dbReference>
<dbReference type="STRING" id="980251.GCA_001642875_03770"/>
<dbReference type="EMBL" id="CP042912">
    <property type="protein sequence ID" value="QEG25268.1"/>
    <property type="molecule type" value="Genomic_DNA"/>
</dbReference>
<dbReference type="PANTHER" id="PTHR30258:SF2">
    <property type="entry name" value="COMG OPERON PROTEIN 1"/>
    <property type="match status" value="1"/>
</dbReference>
<protein>
    <submittedName>
        <fullName evidence="6">Type II secretion system protein E</fullName>
    </submittedName>
</protein>
<evidence type="ECO:0000256" key="3">
    <source>
        <dbReference type="ARBA" id="ARBA00022840"/>
    </source>
</evidence>
<reference evidence="6 7" key="1">
    <citation type="submission" date="2019-08" db="EMBL/GenBank/DDBJ databases">
        <title>Deep-cultivation of Planctomycetes and their phenomic and genomic characterization uncovers novel biology.</title>
        <authorList>
            <person name="Wiegand S."/>
            <person name="Jogler M."/>
            <person name="Boedeker C."/>
            <person name="Pinto D."/>
            <person name="Vollmers J."/>
            <person name="Rivas-Marin E."/>
            <person name="Kohn T."/>
            <person name="Peeters S.H."/>
            <person name="Heuer A."/>
            <person name="Rast P."/>
            <person name="Oberbeckmann S."/>
            <person name="Bunk B."/>
            <person name="Jeske O."/>
            <person name="Meyerdierks A."/>
            <person name="Storesund J.E."/>
            <person name="Kallscheuer N."/>
            <person name="Luecker S."/>
            <person name="Lage O.M."/>
            <person name="Pohl T."/>
            <person name="Merkel B.J."/>
            <person name="Hornburger P."/>
            <person name="Mueller R.-W."/>
            <person name="Bruemmer F."/>
            <person name="Labrenz M."/>
            <person name="Spormann A.M."/>
            <person name="Op den Camp H."/>
            <person name="Overmann J."/>
            <person name="Amann R."/>
            <person name="Jetten M.S.M."/>
            <person name="Mascher T."/>
            <person name="Medema M.H."/>
            <person name="Devos D.P."/>
            <person name="Kaster A.-K."/>
            <person name="Ovreas L."/>
            <person name="Rohde M."/>
            <person name="Galperin M.Y."/>
            <person name="Jogler C."/>
        </authorList>
    </citation>
    <scope>NUCLEOTIDE SEQUENCE [LARGE SCALE GENOMIC DNA]</scope>
    <source>
        <strain evidence="6 7">FC18</strain>
    </source>
</reference>
<evidence type="ECO:0000313" key="7">
    <source>
        <dbReference type="Proteomes" id="UP000322214"/>
    </source>
</evidence>
<proteinExistence type="inferred from homology"/>
<keyword evidence="2" id="KW-0547">Nucleotide-binding</keyword>
<evidence type="ECO:0000256" key="4">
    <source>
        <dbReference type="SAM" id="MobiDB-lite"/>
    </source>
</evidence>